<dbReference type="InterPro" id="IPR002765">
    <property type="entry name" value="UPF0145_YbjQ-like"/>
</dbReference>
<evidence type="ECO:0000256" key="1">
    <source>
        <dbReference type="ARBA" id="ARBA00010751"/>
    </source>
</evidence>
<comment type="similarity">
    <text evidence="1 2">Belongs to the UPF0145 family.</text>
</comment>
<evidence type="ECO:0000313" key="3">
    <source>
        <dbReference type="EMBL" id="AFU68317.1"/>
    </source>
</evidence>
<reference evidence="3" key="1">
    <citation type="submission" date="2006-03" db="EMBL/GenBank/DDBJ databases">
        <authorList>
            <person name="Bowman J."/>
            <person name="Ferriera S."/>
            <person name="Johnson J."/>
            <person name="Kravitz S."/>
            <person name="Halpern A."/>
            <person name="Remington K."/>
            <person name="Beeson K."/>
            <person name="Tran B."/>
            <person name="Rogers Y.-H."/>
            <person name="Friedman R."/>
            <person name="Venter J.C."/>
        </authorList>
    </citation>
    <scope>NUCLEOTIDE SEQUENCE [LARGE SCALE GENOMIC DNA]</scope>
    <source>
        <strain evidence="3">ATCC 700755</strain>
    </source>
</reference>
<dbReference type="KEGG" id="ptq:P700755_001395"/>
<dbReference type="InterPro" id="IPR035439">
    <property type="entry name" value="UPF0145_dom_sf"/>
</dbReference>
<dbReference type="STRING" id="313595.P700755_001395"/>
<organism evidence="3 4">
    <name type="scientific">Psychroflexus torquis (strain ATCC 700755 / CIP 106069 / ACAM 623)</name>
    <dbReference type="NCBI Taxonomy" id="313595"/>
    <lineage>
        <taxon>Bacteria</taxon>
        <taxon>Pseudomonadati</taxon>
        <taxon>Bacteroidota</taxon>
        <taxon>Flavobacteriia</taxon>
        <taxon>Flavobacteriales</taxon>
        <taxon>Flavobacteriaceae</taxon>
        <taxon>Psychroflexus</taxon>
    </lineage>
</organism>
<dbReference type="Gene3D" id="3.30.110.70">
    <property type="entry name" value="Hypothetical protein apc22750. Chain B"/>
    <property type="match status" value="1"/>
</dbReference>
<dbReference type="Proteomes" id="UP000008514">
    <property type="component" value="Chromosome"/>
</dbReference>
<proteinExistence type="inferred from homology"/>
<sequence length="107" mass="11600">MIISTTDKISNKEITTILGIAKRSTVRAKHLGQDIFSGLKSIVGGELEAYTSLLNEAREQAIDRMIIYAQRKGADAIVNVRLTTSSVMDTASEILAYGTAVKLTTLK</sequence>
<dbReference type="EMBL" id="CP003879">
    <property type="protein sequence ID" value="AFU68317.1"/>
    <property type="molecule type" value="Genomic_DNA"/>
</dbReference>
<dbReference type="SUPFAM" id="SSF117782">
    <property type="entry name" value="YbjQ-like"/>
    <property type="match status" value="1"/>
</dbReference>
<dbReference type="RefSeq" id="WP_015023922.1">
    <property type="nucleotide sequence ID" value="NC_018721.1"/>
</dbReference>
<dbReference type="PANTHER" id="PTHR34068">
    <property type="entry name" value="UPF0145 PROTEIN YBJQ"/>
    <property type="match status" value="1"/>
</dbReference>
<evidence type="ECO:0000313" key="4">
    <source>
        <dbReference type="Proteomes" id="UP000008514"/>
    </source>
</evidence>
<dbReference type="OrthoDB" id="9796448at2"/>
<dbReference type="eggNOG" id="COG0393">
    <property type="taxonomic scope" value="Bacteria"/>
</dbReference>
<keyword evidence="4" id="KW-1185">Reference proteome</keyword>
<name>K4ICI5_PSYTT</name>
<gene>
    <name evidence="3" type="ordered locus">P700755_001395</name>
</gene>
<dbReference type="PANTHER" id="PTHR34068:SF2">
    <property type="entry name" value="UPF0145 PROTEIN SCO3412"/>
    <property type="match status" value="1"/>
</dbReference>
<dbReference type="Pfam" id="PF01906">
    <property type="entry name" value="YbjQ_1"/>
    <property type="match status" value="1"/>
</dbReference>
<accession>K4ICI5</accession>
<dbReference type="HAMAP" id="MF_00338">
    <property type="entry name" value="UPF0145"/>
    <property type="match status" value="1"/>
</dbReference>
<evidence type="ECO:0000256" key="2">
    <source>
        <dbReference type="HAMAP-Rule" id="MF_00338"/>
    </source>
</evidence>
<protein>
    <recommendedName>
        <fullName evidence="2">UPF0145 protein P700755_001395</fullName>
    </recommendedName>
</protein>
<reference evidence="3" key="2">
    <citation type="submission" date="2012-09" db="EMBL/GenBank/DDBJ databases">
        <title>The complete sequence of Psychroflexus torquis an extreme psychrophile from sea-ice that is stimulated by light.</title>
        <authorList>
            <person name="Feng S."/>
            <person name="Powell S.M."/>
            <person name="Bowman J.P."/>
        </authorList>
    </citation>
    <scope>NUCLEOTIDE SEQUENCE [LARGE SCALE GENOMIC DNA]</scope>
    <source>
        <strain evidence="3">ATCC 700755</strain>
    </source>
</reference>
<dbReference type="HOGENOM" id="CLU_117144_1_2_10"/>
<dbReference type="AlphaFoldDB" id="K4ICI5"/>